<organism evidence="1">
    <name type="scientific">Anguilla anguilla</name>
    <name type="common">European freshwater eel</name>
    <name type="synonym">Muraena anguilla</name>
    <dbReference type="NCBI Taxonomy" id="7936"/>
    <lineage>
        <taxon>Eukaryota</taxon>
        <taxon>Metazoa</taxon>
        <taxon>Chordata</taxon>
        <taxon>Craniata</taxon>
        <taxon>Vertebrata</taxon>
        <taxon>Euteleostomi</taxon>
        <taxon>Actinopterygii</taxon>
        <taxon>Neopterygii</taxon>
        <taxon>Teleostei</taxon>
        <taxon>Anguilliformes</taxon>
        <taxon>Anguillidae</taxon>
        <taxon>Anguilla</taxon>
    </lineage>
</organism>
<accession>A0A0E9R9T7</accession>
<proteinExistence type="predicted"/>
<protein>
    <submittedName>
        <fullName evidence="1">Uncharacterized protein</fullName>
    </submittedName>
</protein>
<reference evidence="1" key="2">
    <citation type="journal article" date="2015" name="Fish Shellfish Immunol.">
        <title>Early steps in the European eel (Anguilla anguilla)-Vibrio vulnificus interaction in the gills: Role of the RtxA13 toxin.</title>
        <authorList>
            <person name="Callol A."/>
            <person name="Pajuelo D."/>
            <person name="Ebbesson L."/>
            <person name="Teles M."/>
            <person name="MacKenzie S."/>
            <person name="Amaro C."/>
        </authorList>
    </citation>
    <scope>NUCLEOTIDE SEQUENCE</scope>
</reference>
<reference evidence="1" key="1">
    <citation type="submission" date="2014-11" db="EMBL/GenBank/DDBJ databases">
        <authorList>
            <person name="Amaro Gonzalez C."/>
        </authorList>
    </citation>
    <scope>NUCLEOTIDE SEQUENCE</scope>
</reference>
<dbReference type="AlphaFoldDB" id="A0A0E9R9T7"/>
<sequence length="45" mass="5360">MNLIKVEIGPTLVLRGRNCIVFIWLFLRFWSPCFRPRCKTGHLAR</sequence>
<dbReference type="EMBL" id="GBXM01083464">
    <property type="protein sequence ID" value="JAH25113.1"/>
    <property type="molecule type" value="Transcribed_RNA"/>
</dbReference>
<name>A0A0E9R9T7_ANGAN</name>
<evidence type="ECO:0000313" key="1">
    <source>
        <dbReference type="EMBL" id="JAH25113.1"/>
    </source>
</evidence>